<dbReference type="PROSITE" id="PS51257">
    <property type="entry name" value="PROKAR_LIPOPROTEIN"/>
    <property type="match status" value="1"/>
</dbReference>
<proteinExistence type="predicted"/>
<dbReference type="OrthoDB" id="5638917at2"/>
<organism evidence="2 3">
    <name type="scientific">Legionella steelei</name>
    <dbReference type="NCBI Taxonomy" id="947033"/>
    <lineage>
        <taxon>Bacteria</taxon>
        <taxon>Pseudomonadati</taxon>
        <taxon>Pseudomonadota</taxon>
        <taxon>Gammaproteobacteria</taxon>
        <taxon>Legionellales</taxon>
        <taxon>Legionellaceae</taxon>
        <taxon>Legionella</taxon>
    </lineage>
</organism>
<evidence type="ECO:0008006" key="4">
    <source>
        <dbReference type="Google" id="ProtNLM"/>
    </source>
</evidence>
<dbReference type="RefSeq" id="WP_058512227.1">
    <property type="nucleotide sequence ID" value="NZ_DAIOMV010000016.1"/>
</dbReference>
<evidence type="ECO:0000313" key="2">
    <source>
        <dbReference type="EMBL" id="KTD67224.1"/>
    </source>
</evidence>
<comment type="caution">
    <text evidence="2">The sequence shown here is derived from an EMBL/GenBank/DDBJ whole genome shotgun (WGS) entry which is preliminary data.</text>
</comment>
<reference evidence="2 3" key="1">
    <citation type="submission" date="2015-11" db="EMBL/GenBank/DDBJ databases">
        <title>Genomic analysis of 38 Legionella species identifies large and diverse effector repertoires.</title>
        <authorList>
            <person name="Burstein D."/>
            <person name="Amaro F."/>
            <person name="Zusman T."/>
            <person name="Lifshitz Z."/>
            <person name="Cohen O."/>
            <person name="Gilbert J.A."/>
            <person name="Pupko T."/>
            <person name="Shuman H.A."/>
            <person name="Segal G."/>
        </authorList>
    </citation>
    <scope>NUCLEOTIDE SEQUENCE [LARGE SCALE GENOMIC DNA]</scope>
    <source>
        <strain evidence="2 3">IMVS3376</strain>
    </source>
</reference>
<evidence type="ECO:0000313" key="3">
    <source>
        <dbReference type="Proteomes" id="UP000054926"/>
    </source>
</evidence>
<sequence>MKRIITYSALLMSVSLVGCNTMNNVSQYSNQTVGAGVNYGAHVVGTGVGYVANTGAFIGNGVGKVVDTGVGVVTGHRATYHQVGYTNKHVVYHNGHRYVLKNGRYVLVR</sequence>
<dbReference type="EMBL" id="LNYY01000021">
    <property type="protein sequence ID" value="KTD67224.1"/>
    <property type="molecule type" value="Genomic_DNA"/>
</dbReference>
<feature type="chain" id="PRO_5006918559" description="Glycine zipper 2TM domain-containing protein" evidence="1">
    <location>
        <begin position="19"/>
        <end position="109"/>
    </location>
</feature>
<dbReference type="STRING" id="947033.Lste_3430"/>
<dbReference type="PATRIC" id="fig|947033.5.peg.3647"/>
<dbReference type="Proteomes" id="UP000054926">
    <property type="component" value="Unassembled WGS sequence"/>
</dbReference>
<keyword evidence="1" id="KW-0732">Signal</keyword>
<accession>A0A0W0ZDV0</accession>
<dbReference type="AlphaFoldDB" id="A0A0W0ZDV0"/>
<name>A0A0W0ZDV0_9GAMM</name>
<gene>
    <name evidence="2" type="ORF">Lste_3430</name>
</gene>
<evidence type="ECO:0000256" key="1">
    <source>
        <dbReference type="SAM" id="SignalP"/>
    </source>
</evidence>
<protein>
    <recommendedName>
        <fullName evidence="4">Glycine zipper 2TM domain-containing protein</fullName>
    </recommendedName>
</protein>
<keyword evidence="3" id="KW-1185">Reference proteome</keyword>
<feature type="signal peptide" evidence="1">
    <location>
        <begin position="1"/>
        <end position="18"/>
    </location>
</feature>